<dbReference type="SUPFAM" id="SSF46689">
    <property type="entry name" value="Homeodomain-like"/>
    <property type="match status" value="1"/>
</dbReference>
<dbReference type="Proteomes" id="UP000605846">
    <property type="component" value="Unassembled WGS sequence"/>
</dbReference>
<sequence>MLEKNTQYWSDIIALSKESSAHSPVPSLISSPISPSSSLQNRQQSPRQRSASSSSSTSSSSASSTSSKPAPSSPMLVSSKKTAKRRRGNLPKVVTGILRDWLSKHKKHPYPTEEEKVALAKETNLTLNQISNWFINARRRILQPMLDQEIEMNSKDLSILSFESSRSDQEISKSLFADEKENSN</sequence>
<dbReference type="CDD" id="cd00086">
    <property type="entry name" value="homeodomain"/>
    <property type="match status" value="1"/>
</dbReference>
<evidence type="ECO:0000256" key="2">
    <source>
        <dbReference type="ARBA" id="ARBA00023125"/>
    </source>
</evidence>
<comment type="subcellular location">
    <subcellularLocation>
        <location evidence="5">Nucleus</location>
    </subcellularLocation>
</comment>
<dbReference type="OrthoDB" id="10056939at2759"/>
<gene>
    <name evidence="8" type="primary">PKNOX1</name>
    <name evidence="8" type="ORF">EC973_000229</name>
</gene>
<evidence type="ECO:0000313" key="9">
    <source>
        <dbReference type="Proteomes" id="UP000605846"/>
    </source>
</evidence>
<organism evidence="8 9">
    <name type="scientific">Apophysomyces ossiformis</name>
    <dbReference type="NCBI Taxonomy" id="679940"/>
    <lineage>
        <taxon>Eukaryota</taxon>
        <taxon>Fungi</taxon>
        <taxon>Fungi incertae sedis</taxon>
        <taxon>Mucoromycota</taxon>
        <taxon>Mucoromycotina</taxon>
        <taxon>Mucoromycetes</taxon>
        <taxon>Mucorales</taxon>
        <taxon>Mucorineae</taxon>
        <taxon>Mucoraceae</taxon>
        <taxon>Apophysomyces</taxon>
    </lineage>
</organism>
<dbReference type="SMART" id="SM00389">
    <property type="entry name" value="HOX"/>
    <property type="match status" value="1"/>
</dbReference>
<comment type="similarity">
    <text evidence="1">Belongs to the TALE/MEIS homeobox family.</text>
</comment>
<dbReference type="InterPro" id="IPR050224">
    <property type="entry name" value="TALE_homeobox"/>
</dbReference>
<dbReference type="GO" id="GO:0006355">
    <property type="term" value="P:regulation of DNA-templated transcription"/>
    <property type="evidence" value="ECO:0007669"/>
    <property type="project" value="InterPro"/>
</dbReference>
<feature type="region of interest" description="Disordered" evidence="6">
    <location>
        <begin position="165"/>
        <end position="184"/>
    </location>
</feature>
<evidence type="ECO:0000256" key="6">
    <source>
        <dbReference type="SAM" id="MobiDB-lite"/>
    </source>
</evidence>
<name>A0A8H7ESH5_9FUNG</name>
<dbReference type="GO" id="GO:0005634">
    <property type="term" value="C:nucleus"/>
    <property type="evidence" value="ECO:0007669"/>
    <property type="project" value="UniProtKB-SubCell"/>
</dbReference>
<dbReference type="PROSITE" id="PS50071">
    <property type="entry name" value="HOMEOBOX_2"/>
    <property type="match status" value="1"/>
</dbReference>
<dbReference type="Gene3D" id="1.10.10.60">
    <property type="entry name" value="Homeodomain-like"/>
    <property type="match status" value="1"/>
</dbReference>
<accession>A0A8H7ESH5</accession>
<dbReference type="InterPro" id="IPR008422">
    <property type="entry name" value="KN_HD"/>
</dbReference>
<keyword evidence="4 5" id="KW-0539">Nucleus</keyword>
<feature type="DNA-binding region" description="Homeobox" evidence="5">
    <location>
        <begin position="83"/>
        <end position="145"/>
    </location>
</feature>
<feature type="region of interest" description="Disordered" evidence="6">
    <location>
        <begin position="18"/>
        <end position="90"/>
    </location>
</feature>
<dbReference type="FunFam" id="1.10.10.60:FF:000004">
    <property type="entry name" value="Meis2 homeobox isoform 2c"/>
    <property type="match status" value="1"/>
</dbReference>
<evidence type="ECO:0000256" key="5">
    <source>
        <dbReference type="PROSITE-ProRule" id="PRU00108"/>
    </source>
</evidence>
<protein>
    <submittedName>
        <fullName evidence="8">Homeobox protein pknox1</fullName>
    </submittedName>
</protein>
<dbReference type="PANTHER" id="PTHR11850">
    <property type="entry name" value="HOMEOBOX PROTEIN TRANSCRIPTION FACTORS"/>
    <property type="match status" value="1"/>
</dbReference>
<reference evidence="8" key="1">
    <citation type="submission" date="2020-01" db="EMBL/GenBank/DDBJ databases">
        <title>Genome Sequencing of Three Apophysomyces-Like Fungal Strains Confirms a Novel Fungal Genus in the Mucoromycota with divergent Burkholderia-like Endosymbiotic Bacteria.</title>
        <authorList>
            <person name="Stajich J.E."/>
            <person name="Macias A.M."/>
            <person name="Carter-House D."/>
            <person name="Lovett B."/>
            <person name="Kasson L.R."/>
            <person name="Berry K."/>
            <person name="Grigoriev I."/>
            <person name="Chang Y."/>
            <person name="Spatafora J."/>
            <person name="Kasson M.T."/>
        </authorList>
    </citation>
    <scope>NUCLEOTIDE SEQUENCE</scope>
    <source>
        <strain evidence="8">NRRL A-21654</strain>
    </source>
</reference>
<evidence type="ECO:0000256" key="1">
    <source>
        <dbReference type="ARBA" id="ARBA00009661"/>
    </source>
</evidence>
<feature type="domain" description="Homeobox" evidence="7">
    <location>
        <begin position="81"/>
        <end position="144"/>
    </location>
</feature>
<evidence type="ECO:0000256" key="4">
    <source>
        <dbReference type="ARBA" id="ARBA00023242"/>
    </source>
</evidence>
<dbReference type="InterPro" id="IPR009057">
    <property type="entry name" value="Homeodomain-like_sf"/>
</dbReference>
<dbReference type="AlphaFoldDB" id="A0A8H7ESH5"/>
<dbReference type="InterPro" id="IPR001356">
    <property type="entry name" value="HD"/>
</dbReference>
<dbReference type="GO" id="GO:0003677">
    <property type="term" value="F:DNA binding"/>
    <property type="evidence" value="ECO:0007669"/>
    <property type="project" value="UniProtKB-UniRule"/>
</dbReference>
<keyword evidence="3 5" id="KW-0371">Homeobox</keyword>
<feature type="compositionally biased region" description="Low complexity" evidence="6">
    <location>
        <begin position="23"/>
        <end position="74"/>
    </location>
</feature>
<comment type="caution">
    <text evidence="8">The sequence shown here is derived from an EMBL/GenBank/DDBJ whole genome shotgun (WGS) entry which is preliminary data.</text>
</comment>
<proteinExistence type="inferred from homology"/>
<dbReference type="EMBL" id="JABAYA010000010">
    <property type="protein sequence ID" value="KAF7731421.1"/>
    <property type="molecule type" value="Genomic_DNA"/>
</dbReference>
<evidence type="ECO:0000256" key="3">
    <source>
        <dbReference type="ARBA" id="ARBA00023155"/>
    </source>
</evidence>
<keyword evidence="9" id="KW-1185">Reference proteome</keyword>
<evidence type="ECO:0000313" key="8">
    <source>
        <dbReference type="EMBL" id="KAF7731421.1"/>
    </source>
</evidence>
<dbReference type="Pfam" id="PF05920">
    <property type="entry name" value="Homeobox_KN"/>
    <property type="match status" value="1"/>
</dbReference>
<keyword evidence="2 5" id="KW-0238">DNA-binding</keyword>
<evidence type="ECO:0000259" key="7">
    <source>
        <dbReference type="PROSITE" id="PS50071"/>
    </source>
</evidence>